<gene>
    <name evidence="1" type="ORF">HPB50_026427</name>
</gene>
<evidence type="ECO:0000313" key="2">
    <source>
        <dbReference type="Proteomes" id="UP000821845"/>
    </source>
</evidence>
<reference evidence="1" key="1">
    <citation type="submission" date="2020-05" db="EMBL/GenBank/DDBJ databases">
        <title>Large-scale comparative analyses of tick genomes elucidate their genetic diversity and vector capacities.</title>
        <authorList>
            <person name="Jia N."/>
            <person name="Wang J."/>
            <person name="Shi W."/>
            <person name="Du L."/>
            <person name="Sun Y."/>
            <person name="Zhan W."/>
            <person name="Jiang J."/>
            <person name="Wang Q."/>
            <person name="Zhang B."/>
            <person name="Ji P."/>
            <person name="Sakyi L.B."/>
            <person name="Cui X."/>
            <person name="Yuan T."/>
            <person name="Jiang B."/>
            <person name="Yang W."/>
            <person name="Lam T.T.-Y."/>
            <person name="Chang Q."/>
            <person name="Ding S."/>
            <person name="Wang X."/>
            <person name="Zhu J."/>
            <person name="Ruan X."/>
            <person name="Zhao L."/>
            <person name="Wei J."/>
            <person name="Que T."/>
            <person name="Du C."/>
            <person name="Cheng J."/>
            <person name="Dai P."/>
            <person name="Han X."/>
            <person name="Huang E."/>
            <person name="Gao Y."/>
            <person name="Liu J."/>
            <person name="Shao H."/>
            <person name="Ye R."/>
            <person name="Li L."/>
            <person name="Wei W."/>
            <person name="Wang X."/>
            <person name="Wang C."/>
            <person name="Yang T."/>
            <person name="Huo Q."/>
            <person name="Li W."/>
            <person name="Guo W."/>
            <person name="Chen H."/>
            <person name="Zhou L."/>
            <person name="Ni X."/>
            <person name="Tian J."/>
            <person name="Zhou Y."/>
            <person name="Sheng Y."/>
            <person name="Liu T."/>
            <person name="Pan Y."/>
            <person name="Xia L."/>
            <person name="Li J."/>
            <person name="Zhao F."/>
            <person name="Cao W."/>
        </authorList>
    </citation>
    <scope>NUCLEOTIDE SEQUENCE</scope>
    <source>
        <strain evidence="1">Hyas-2018</strain>
    </source>
</reference>
<sequence length="321" mass="36459">MTMAAPVGSDTLLCTLSNRVRAEDSAYPPDGTCDLLFYDSFFMDGKNDLTKGNDSLDPGARHFVKRASLSWNTAFGISFAPPTAALQKHYRSSEFYSEISNLWTKRIRHFGFVNLYRQFSEQDALAEALITLRFESVSLLEEISNLSIAVPVSLSLSLAGRFYTPRFTDPASPKDEEFGLFKPCRDFNTTRYGDPVSVVCESEQVDWKYESKTRLNYVYTFSKAEKRTLTYETKGTLTNKASNAACAQEYRRTVCDTKYHFVRLSYNLAAYDIDYDASPTGCRRFGLSSGAFNRLSHVRALHEYLQTKYTNPNKIFDCRAT</sequence>
<dbReference type="EMBL" id="CM023488">
    <property type="protein sequence ID" value="KAH6924922.1"/>
    <property type="molecule type" value="Genomic_DNA"/>
</dbReference>
<organism evidence="1 2">
    <name type="scientific">Hyalomma asiaticum</name>
    <name type="common">Tick</name>
    <dbReference type="NCBI Taxonomy" id="266040"/>
    <lineage>
        <taxon>Eukaryota</taxon>
        <taxon>Metazoa</taxon>
        <taxon>Ecdysozoa</taxon>
        <taxon>Arthropoda</taxon>
        <taxon>Chelicerata</taxon>
        <taxon>Arachnida</taxon>
        <taxon>Acari</taxon>
        <taxon>Parasitiformes</taxon>
        <taxon>Ixodida</taxon>
        <taxon>Ixodoidea</taxon>
        <taxon>Ixodidae</taxon>
        <taxon>Hyalomminae</taxon>
        <taxon>Hyalomma</taxon>
    </lineage>
</organism>
<protein>
    <submittedName>
        <fullName evidence="1">Uncharacterized protein</fullName>
    </submittedName>
</protein>
<name>A0ACB7RVK1_HYAAI</name>
<dbReference type="Proteomes" id="UP000821845">
    <property type="component" value="Chromosome 8"/>
</dbReference>
<keyword evidence="2" id="KW-1185">Reference proteome</keyword>
<comment type="caution">
    <text evidence="1">The sequence shown here is derived from an EMBL/GenBank/DDBJ whole genome shotgun (WGS) entry which is preliminary data.</text>
</comment>
<evidence type="ECO:0000313" key="1">
    <source>
        <dbReference type="EMBL" id="KAH6924922.1"/>
    </source>
</evidence>
<accession>A0ACB7RVK1</accession>
<proteinExistence type="predicted"/>